<name>A0A9N9GXS2_9GLOM</name>
<dbReference type="AlphaFoldDB" id="A0A9N9GXS2"/>
<evidence type="ECO:0000313" key="1">
    <source>
        <dbReference type="EMBL" id="CAG8632865.1"/>
    </source>
</evidence>
<organism evidence="1 2">
    <name type="scientific">Ambispora leptoticha</name>
    <dbReference type="NCBI Taxonomy" id="144679"/>
    <lineage>
        <taxon>Eukaryota</taxon>
        <taxon>Fungi</taxon>
        <taxon>Fungi incertae sedis</taxon>
        <taxon>Mucoromycota</taxon>
        <taxon>Glomeromycotina</taxon>
        <taxon>Glomeromycetes</taxon>
        <taxon>Archaeosporales</taxon>
        <taxon>Ambisporaceae</taxon>
        <taxon>Ambispora</taxon>
    </lineage>
</organism>
<comment type="caution">
    <text evidence="1">The sequence shown here is derived from an EMBL/GenBank/DDBJ whole genome shotgun (WGS) entry which is preliminary data.</text>
</comment>
<keyword evidence="2" id="KW-1185">Reference proteome</keyword>
<reference evidence="1" key="1">
    <citation type="submission" date="2021-06" db="EMBL/GenBank/DDBJ databases">
        <authorList>
            <person name="Kallberg Y."/>
            <person name="Tangrot J."/>
            <person name="Rosling A."/>
        </authorList>
    </citation>
    <scope>NUCLEOTIDE SEQUENCE</scope>
    <source>
        <strain evidence="1">FL130A</strain>
    </source>
</reference>
<dbReference type="OrthoDB" id="2415312at2759"/>
<evidence type="ECO:0000313" key="2">
    <source>
        <dbReference type="Proteomes" id="UP000789508"/>
    </source>
</evidence>
<accession>A0A9N9GXS2</accession>
<sequence length="114" mass="13203">MSPSIMTTVSSLFRTRLRIQNLCKLGHHHFINSTNTTLFSLGYFNKTFVELNYVDPRDLAHNTFFALHRPLPTINDQLAPVWGAGQQQPQGWEEEEEGKADIPNNYLLIIYQHF</sequence>
<protein>
    <submittedName>
        <fullName evidence="1">286_t:CDS:1</fullName>
    </submittedName>
</protein>
<proteinExistence type="predicted"/>
<dbReference type="EMBL" id="CAJVPS010007212">
    <property type="protein sequence ID" value="CAG8632865.1"/>
    <property type="molecule type" value="Genomic_DNA"/>
</dbReference>
<dbReference type="Proteomes" id="UP000789508">
    <property type="component" value="Unassembled WGS sequence"/>
</dbReference>
<gene>
    <name evidence="1" type="ORF">ALEPTO_LOCUS9427</name>
</gene>